<dbReference type="InterPro" id="IPR003593">
    <property type="entry name" value="AAA+_ATPase"/>
</dbReference>
<keyword evidence="5" id="KW-0378">Hydrolase</keyword>
<dbReference type="SMART" id="SM00962">
    <property type="entry name" value="SRP54"/>
    <property type="match status" value="1"/>
</dbReference>
<keyword evidence="9" id="KW-0687">Ribonucleoprotein</keyword>
<keyword evidence="8" id="KW-0733">Signal recognition particle</keyword>
<dbReference type="PANTHER" id="PTHR11564">
    <property type="entry name" value="SIGNAL RECOGNITION PARTICLE 54K PROTEIN SRP54"/>
    <property type="match status" value="1"/>
</dbReference>
<dbReference type="AlphaFoldDB" id="A0A0F6PXG4"/>
<protein>
    <recommendedName>
        <fullName evidence="10">signal-recognition-particle GTPase</fullName>
        <ecNumber evidence="10">3.6.5.4</ecNumber>
    </recommendedName>
</protein>
<dbReference type="GO" id="GO:0003924">
    <property type="term" value="F:GTPase activity"/>
    <property type="evidence" value="ECO:0007669"/>
    <property type="project" value="InterPro"/>
</dbReference>
<dbReference type="EC" id="3.6.5.4" evidence="10"/>
<evidence type="ECO:0000256" key="5">
    <source>
        <dbReference type="ARBA" id="ARBA00022801"/>
    </source>
</evidence>
<reference evidence="12" key="1">
    <citation type="journal article" date="2015" name="Nature">
        <title>Complex archaea that bridge the gap between prokaryotes and eukaryotes.</title>
        <authorList>
            <person name="Spang A."/>
            <person name="Saw J.H."/>
            <person name="Jorgensen S.L."/>
            <person name="Zaremba-Niedzwiedzka K."/>
            <person name="Martijn J."/>
            <person name="Lind A.E."/>
            <person name="van Eijk R."/>
            <person name="Schleper C."/>
            <person name="Guy L."/>
            <person name="Ettema T.J."/>
        </authorList>
    </citation>
    <scope>NUCLEOTIDE SEQUENCE</scope>
</reference>
<dbReference type="InterPro" id="IPR000897">
    <property type="entry name" value="SRP54_GTPase_dom"/>
</dbReference>
<dbReference type="GO" id="GO:0008312">
    <property type="term" value="F:7S RNA binding"/>
    <property type="evidence" value="ECO:0007669"/>
    <property type="project" value="InterPro"/>
</dbReference>
<dbReference type="InterPro" id="IPR036225">
    <property type="entry name" value="SRP/SRP_N"/>
</dbReference>
<dbReference type="Pfam" id="PF02881">
    <property type="entry name" value="SRP54_N"/>
    <property type="match status" value="1"/>
</dbReference>
<dbReference type="InterPro" id="IPR027417">
    <property type="entry name" value="P-loop_NTPase"/>
</dbReference>
<dbReference type="Pfam" id="PF02978">
    <property type="entry name" value="SRP_SPB"/>
    <property type="match status" value="1"/>
</dbReference>
<dbReference type="SMART" id="SM00382">
    <property type="entry name" value="AAA"/>
    <property type="match status" value="1"/>
</dbReference>
<keyword evidence="6" id="KW-0694">RNA-binding</keyword>
<feature type="domain" description="SRP54-type proteins GTP-binding" evidence="11">
    <location>
        <begin position="269"/>
        <end position="282"/>
    </location>
</feature>
<evidence type="ECO:0000256" key="6">
    <source>
        <dbReference type="ARBA" id="ARBA00022884"/>
    </source>
</evidence>
<dbReference type="SUPFAM" id="SSF47364">
    <property type="entry name" value="Domain of the SRP/SRP receptor G-proteins"/>
    <property type="match status" value="1"/>
</dbReference>
<keyword evidence="3" id="KW-0963">Cytoplasm</keyword>
<evidence type="ECO:0000256" key="2">
    <source>
        <dbReference type="ARBA" id="ARBA00005450"/>
    </source>
</evidence>
<dbReference type="PROSITE" id="PS00300">
    <property type="entry name" value="SRP54"/>
    <property type="match status" value="1"/>
</dbReference>
<accession>A0A0F6PXG4</accession>
<evidence type="ECO:0000256" key="9">
    <source>
        <dbReference type="ARBA" id="ARBA00023274"/>
    </source>
</evidence>
<dbReference type="InterPro" id="IPR042101">
    <property type="entry name" value="SRP54_N_sf"/>
</dbReference>
<organism evidence="12">
    <name type="scientific">uncultured organism</name>
    <dbReference type="NCBI Taxonomy" id="155900"/>
    <lineage>
        <taxon>unclassified sequences</taxon>
        <taxon>environmental samples</taxon>
    </lineage>
</organism>
<dbReference type="EMBL" id="KP869631">
    <property type="protein sequence ID" value="AKC94903.1"/>
    <property type="molecule type" value="Genomic_DNA"/>
</dbReference>
<evidence type="ECO:0000313" key="12">
    <source>
        <dbReference type="EMBL" id="AKC94903.1"/>
    </source>
</evidence>
<evidence type="ECO:0000256" key="10">
    <source>
        <dbReference type="ARBA" id="ARBA00035672"/>
    </source>
</evidence>
<evidence type="ECO:0000256" key="4">
    <source>
        <dbReference type="ARBA" id="ARBA00022741"/>
    </source>
</evidence>
<dbReference type="FunFam" id="3.40.50.300:FF:000022">
    <property type="entry name" value="Signal recognition particle 54 kDa subunit"/>
    <property type="match status" value="1"/>
</dbReference>
<dbReference type="InterPro" id="IPR036891">
    <property type="entry name" value="Signal_recog_part_SRP54_M_sf"/>
</dbReference>
<dbReference type="Pfam" id="PF00448">
    <property type="entry name" value="SRP54"/>
    <property type="match status" value="1"/>
</dbReference>
<dbReference type="SUPFAM" id="SSF47446">
    <property type="entry name" value="Signal peptide-binding domain"/>
    <property type="match status" value="1"/>
</dbReference>
<sequence>MVLSGLGKSLSGAVNRILSRGPIDKQAILELKNEILRALLEADINFNLASQMAENLHQRALTEKPPMGISRKDAMVNIVYEELTSIMGGTAYSLDIQKKRVNILMMIGIQGSGKTTTIGKLAKFLKHDRWNVGLVCTDTWRPGALDQLKQLGDKVGVETFGIPEEKNAVKIASKGIKHLTDAGKNIIIVDTAGRHKEEKDLLKEMVKLDKKVKPDEIILVIDGTLGQSAFNQAKAFAQTTNIGSIIVTKLDGTAKGGGAISAAAATGAPIKFIGLGEDITELEKFDPKGFASRILGLGDITGIIDQVERAQIMPDEDRARAMMKGNVSYNDMLDLFKSMGKFGGIRKLLDKLPGGLSHNVDDNMLATSKESMKDFQNIILSMTNDERDAIIKLNRSRIDRIAMGAGVTSDKVRELVKQKQVSEKWIKQMMKTGKRRGKKGQAGLPFNMMDM</sequence>
<comment type="similarity">
    <text evidence="2">Belongs to the GTP-binding SRP family. SRP54 subfamily.</text>
</comment>
<evidence type="ECO:0000256" key="8">
    <source>
        <dbReference type="ARBA" id="ARBA00023135"/>
    </source>
</evidence>
<dbReference type="SUPFAM" id="SSF52540">
    <property type="entry name" value="P-loop containing nucleoside triphosphate hydrolases"/>
    <property type="match status" value="1"/>
</dbReference>
<dbReference type="GO" id="GO:1990904">
    <property type="term" value="C:ribonucleoprotein complex"/>
    <property type="evidence" value="ECO:0007669"/>
    <property type="project" value="UniProtKB-KW"/>
</dbReference>
<dbReference type="Gene3D" id="3.40.50.300">
    <property type="entry name" value="P-loop containing nucleotide triphosphate hydrolases"/>
    <property type="match status" value="1"/>
</dbReference>
<dbReference type="GO" id="GO:0005525">
    <property type="term" value="F:GTP binding"/>
    <property type="evidence" value="ECO:0007669"/>
    <property type="project" value="UniProtKB-KW"/>
</dbReference>
<evidence type="ECO:0000256" key="7">
    <source>
        <dbReference type="ARBA" id="ARBA00023134"/>
    </source>
</evidence>
<dbReference type="InterPro" id="IPR022941">
    <property type="entry name" value="SRP54"/>
</dbReference>
<proteinExistence type="inferred from homology"/>
<name>A0A0F6PXG4_9ZZZZ</name>
<dbReference type="Gene3D" id="1.20.120.140">
    <property type="entry name" value="Signal recognition particle SRP54, nucleotide-binding domain"/>
    <property type="match status" value="1"/>
</dbReference>
<keyword evidence="4" id="KW-0547">Nucleotide-binding</keyword>
<comment type="subcellular location">
    <subcellularLocation>
        <location evidence="1">Cytoplasm</location>
    </subcellularLocation>
</comment>
<evidence type="ECO:0000259" key="11">
    <source>
        <dbReference type="PROSITE" id="PS00300"/>
    </source>
</evidence>
<dbReference type="SMART" id="SM00963">
    <property type="entry name" value="SRP54_N"/>
    <property type="match status" value="1"/>
</dbReference>
<dbReference type="HAMAP" id="MF_00306">
    <property type="entry name" value="SRP54"/>
    <property type="match status" value="1"/>
</dbReference>
<evidence type="ECO:0000256" key="1">
    <source>
        <dbReference type="ARBA" id="ARBA00004496"/>
    </source>
</evidence>
<dbReference type="InterPro" id="IPR013822">
    <property type="entry name" value="Signal_recog_particl_SRP54_hlx"/>
</dbReference>
<dbReference type="PANTHER" id="PTHR11564:SF5">
    <property type="entry name" value="SIGNAL RECOGNITION PARTICLE SUBUNIT SRP54"/>
    <property type="match status" value="1"/>
</dbReference>
<dbReference type="InterPro" id="IPR004125">
    <property type="entry name" value="Signal_recog_particle_SRP54_M"/>
</dbReference>
<dbReference type="Gene3D" id="1.10.260.30">
    <property type="entry name" value="Signal recognition particle, SRP54 subunit, M-domain"/>
    <property type="match status" value="1"/>
</dbReference>
<evidence type="ECO:0000256" key="3">
    <source>
        <dbReference type="ARBA" id="ARBA00022490"/>
    </source>
</evidence>
<keyword evidence="7" id="KW-0342">GTP-binding</keyword>